<feature type="domain" description="PGG" evidence="2">
    <location>
        <begin position="461"/>
        <end position="574"/>
    </location>
</feature>
<dbReference type="Proteomes" id="UP000026915">
    <property type="component" value="Chromosome 3"/>
</dbReference>
<protein>
    <submittedName>
        <fullName evidence="3">Ankyrin repeat family protein, putative isoform 2</fullName>
    </submittedName>
</protein>
<dbReference type="Pfam" id="PF13962">
    <property type="entry name" value="PGG"/>
    <property type="match status" value="1"/>
</dbReference>
<feature type="transmembrane region" description="Helical" evidence="1">
    <location>
        <begin position="510"/>
        <end position="533"/>
    </location>
</feature>
<evidence type="ECO:0000256" key="1">
    <source>
        <dbReference type="SAM" id="Phobius"/>
    </source>
</evidence>
<sequence length="626" mass="71115">MRNVSALHAIQISCDPTMLSKIRDKTTAKDAWSTLAKECGFQNENDAEEDGNVQRKSTLEFLEAIKRCDLERTKILSRADRLSANTEVRAMGNLSVFDFAIFEGQLEVIDEFVSEMAEENLGTKNHHGNTVLHYVALCSANTEIAQRLITKDKELLPIQNCEGDIPLNFACLAGHKDMTQYLYSMTTPRFLIEEENKRQAVLVVRHCIRNKLFDVALDLLLECPQLAFAEVDGMNAVSVLSSQPSAFPSGNRLSFWQRWIYSFTRHTLGLWSNLLKFFGMKHIYDLKQAHVHAHVLLLLMSEEIAKLDFAKVHENSVHQAIMNAAQRGMTEFIVEIIKRNLDLLVTKDVDDRDMFKIAVAHRQEKVFNLIYGLDTKKQLFLPFVDKLDNSMFHVAGKLSSESQVKLEQISGSALQMQRELQWFKEVESIIPPMYKEYRNKRGETPYEAFDQSHAKLVKEGEKWMKDRAQSSSVVGTLIITIMFAALFTVPGGPNQETGVPILLRKKHFRVFVISDAISLSASTTSMLIFVGILTSRYTAHDFLISLPNKLIIRLSFLFISIAAMMVAFSSTVFIMLKGQLEIIIPIVVLVGFPIGLFVWLQFPLLAKIFISTYGPGIFDKKMKKWL</sequence>
<dbReference type="InterPro" id="IPR002110">
    <property type="entry name" value="Ankyrin_rpt"/>
</dbReference>
<dbReference type="PANTHER" id="PTHR24177">
    <property type="entry name" value="CASKIN"/>
    <property type="match status" value="1"/>
</dbReference>
<dbReference type="InterPro" id="IPR026961">
    <property type="entry name" value="PGG_dom"/>
</dbReference>
<evidence type="ECO:0000259" key="2">
    <source>
        <dbReference type="Pfam" id="PF13962"/>
    </source>
</evidence>
<keyword evidence="1" id="KW-0472">Membrane</keyword>
<accession>A0A061FTP7</accession>
<evidence type="ECO:0000313" key="3">
    <source>
        <dbReference type="EMBL" id="EOY20775.1"/>
    </source>
</evidence>
<name>A0A061FTP7_THECC</name>
<reference evidence="3 4" key="1">
    <citation type="journal article" date="2013" name="Genome Biol.">
        <title>The genome sequence of the most widely cultivated cacao type and its use to identify candidate genes regulating pod color.</title>
        <authorList>
            <person name="Motamayor J.C."/>
            <person name="Mockaitis K."/>
            <person name="Schmutz J."/>
            <person name="Haiminen N."/>
            <person name="Iii D.L."/>
            <person name="Cornejo O."/>
            <person name="Findley S.D."/>
            <person name="Zheng P."/>
            <person name="Utro F."/>
            <person name="Royaert S."/>
            <person name="Saski C."/>
            <person name="Jenkins J."/>
            <person name="Podicheti R."/>
            <person name="Zhao M."/>
            <person name="Scheffler B.E."/>
            <person name="Stack J.C."/>
            <person name="Feltus F.A."/>
            <person name="Mustiga G.M."/>
            <person name="Amores F."/>
            <person name="Phillips W."/>
            <person name="Marelli J.P."/>
            <person name="May G.D."/>
            <person name="Shapiro H."/>
            <person name="Ma J."/>
            <person name="Bustamante C.D."/>
            <person name="Schnell R.J."/>
            <person name="Main D."/>
            <person name="Gilbert D."/>
            <person name="Parida L."/>
            <person name="Kuhn D.N."/>
        </authorList>
    </citation>
    <scope>NUCLEOTIDE SEQUENCE [LARGE SCALE GENOMIC DNA]</scope>
    <source>
        <strain evidence="4">cv. Matina 1-6</strain>
    </source>
</reference>
<dbReference type="Gramene" id="EOY20775">
    <property type="protein sequence ID" value="EOY20775"/>
    <property type="gene ID" value="TCM_012110"/>
</dbReference>
<dbReference type="PANTHER" id="PTHR24177:SF329">
    <property type="entry name" value="ANKYRIN REPEAT PROTEIN"/>
    <property type="match status" value="1"/>
</dbReference>
<dbReference type="AlphaFoldDB" id="A0A061FTP7"/>
<keyword evidence="1" id="KW-0812">Transmembrane</keyword>
<dbReference type="Pfam" id="PF12796">
    <property type="entry name" value="Ank_2"/>
    <property type="match status" value="1"/>
</dbReference>
<feature type="transmembrane region" description="Helical" evidence="1">
    <location>
        <begin position="554"/>
        <end position="576"/>
    </location>
</feature>
<dbReference type="HOGENOM" id="CLU_016885_3_0_1"/>
<feature type="transmembrane region" description="Helical" evidence="1">
    <location>
        <begin position="472"/>
        <end position="490"/>
    </location>
</feature>
<gene>
    <name evidence="3" type="ORF">TCM_012110</name>
</gene>
<evidence type="ECO:0000313" key="4">
    <source>
        <dbReference type="Proteomes" id="UP000026915"/>
    </source>
</evidence>
<feature type="transmembrane region" description="Helical" evidence="1">
    <location>
        <begin position="582"/>
        <end position="600"/>
    </location>
</feature>
<proteinExistence type="predicted"/>
<keyword evidence="4" id="KW-1185">Reference proteome</keyword>
<dbReference type="EMBL" id="CM001881">
    <property type="protein sequence ID" value="EOY20775.1"/>
    <property type="molecule type" value="Genomic_DNA"/>
</dbReference>
<dbReference type="Gene3D" id="1.25.40.20">
    <property type="entry name" value="Ankyrin repeat-containing domain"/>
    <property type="match status" value="1"/>
</dbReference>
<keyword evidence="1" id="KW-1133">Transmembrane helix</keyword>
<dbReference type="InterPro" id="IPR036770">
    <property type="entry name" value="Ankyrin_rpt-contain_sf"/>
</dbReference>
<organism evidence="3 4">
    <name type="scientific">Theobroma cacao</name>
    <name type="common">Cacao</name>
    <name type="synonym">Cocoa</name>
    <dbReference type="NCBI Taxonomy" id="3641"/>
    <lineage>
        <taxon>Eukaryota</taxon>
        <taxon>Viridiplantae</taxon>
        <taxon>Streptophyta</taxon>
        <taxon>Embryophyta</taxon>
        <taxon>Tracheophyta</taxon>
        <taxon>Spermatophyta</taxon>
        <taxon>Magnoliopsida</taxon>
        <taxon>eudicotyledons</taxon>
        <taxon>Gunneridae</taxon>
        <taxon>Pentapetalae</taxon>
        <taxon>rosids</taxon>
        <taxon>malvids</taxon>
        <taxon>Malvales</taxon>
        <taxon>Malvaceae</taxon>
        <taxon>Byttnerioideae</taxon>
        <taxon>Theobroma</taxon>
    </lineage>
</organism>
<dbReference type="SUPFAM" id="SSF48403">
    <property type="entry name" value="Ankyrin repeat"/>
    <property type="match status" value="1"/>
</dbReference>